<sequence>MDSELQYFPAVLRSEHDSPIDALVALGLPREECMELVAASWGRPELSLLAWVDGGRAVAVLPLAEGRWAACNAFVEQSCREPKEALRRAGKLAKRGRRALVGIWAGAPAGTMAG</sequence>
<comment type="caution">
    <text evidence="1">The sequence shown here is derived from an EMBL/GenBank/DDBJ whole genome shotgun (WGS) entry which is preliminary data.</text>
</comment>
<dbReference type="Proteomes" id="UP000292136">
    <property type="component" value="Unassembled WGS sequence"/>
</dbReference>
<evidence type="ECO:0000313" key="2">
    <source>
        <dbReference type="Proteomes" id="UP000292136"/>
    </source>
</evidence>
<reference evidence="1 2" key="1">
    <citation type="submission" date="2019-02" db="EMBL/GenBank/DDBJ databases">
        <title>Genomic Encyclopedia of Type Strains, Phase IV (KMG-IV): sequencing the most valuable type-strain genomes for metagenomic binning, comparative biology and taxonomic classification.</title>
        <authorList>
            <person name="Goeker M."/>
        </authorList>
    </citation>
    <scope>NUCLEOTIDE SEQUENCE [LARGE SCALE GENOMIC DNA]</scope>
    <source>
        <strain evidence="1 2">DSM 21223</strain>
    </source>
</reference>
<dbReference type="RefSeq" id="WP_130459459.1">
    <property type="nucleotide sequence ID" value="NZ_SHKM01000002.1"/>
</dbReference>
<dbReference type="EMBL" id="SHKM01000002">
    <property type="protein sequence ID" value="RZT76187.1"/>
    <property type="molecule type" value="Genomic_DNA"/>
</dbReference>
<keyword evidence="2" id="KW-1185">Reference proteome</keyword>
<gene>
    <name evidence="1" type="ORF">EV678_2059</name>
</gene>
<evidence type="ECO:0000313" key="1">
    <source>
        <dbReference type="EMBL" id="RZT76187.1"/>
    </source>
</evidence>
<proteinExistence type="predicted"/>
<accession>A0ABY0ILW2</accession>
<name>A0ABY0ILW2_9RHOO</name>
<protein>
    <submittedName>
        <fullName evidence="1">Uncharacterized protein</fullName>
    </submittedName>
</protein>
<organism evidence="1 2">
    <name type="scientific">Azospira oryzae</name>
    <dbReference type="NCBI Taxonomy" id="146939"/>
    <lineage>
        <taxon>Bacteria</taxon>
        <taxon>Pseudomonadati</taxon>
        <taxon>Pseudomonadota</taxon>
        <taxon>Betaproteobacteria</taxon>
        <taxon>Rhodocyclales</taxon>
        <taxon>Rhodocyclaceae</taxon>
        <taxon>Azospira</taxon>
    </lineage>
</organism>